<feature type="transmembrane region" description="Helical" evidence="2">
    <location>
        <begin position="148"/>
        <end position="169"/>
    </location>
</feature>
<reference evidence="4" key="1">
    <citation type="submission" date="2023-07" db="EMBL/GenBank/DDBJ databases">
        <title>30 novel species of actinomycetes from the DSMZ collection.</title>
        <authorList>
            <person name="Nouioui I."/>
        </authorList>
    </citation>
    <scope>NUCLEOTIDE SEQUENCE [LARGE SCALE GENOMIC DNA]</scope>
    <source>
        <strain evidence="4">DSM 44915</strain>
    </source>
</reference>
<keyword evidence="4" id="KW-1185">Reference proteome</keyword>
<feature type="transmembrane region" description="Helical" evidence="2">
    <location>
        <begin position="207"/>
        <end position="225"/>
    </location>
</feature>
<dbReference type="GO" id="GO:0008237">
    <property type="term" value="F:metallopeptidase activity"/>
    <property type="evidence" value="ECO:0007669"/>
    <property type="project" value="UniProtKB-KW"/>
</dbReference>
<evidence type="ECO:0000313" key="3">
    <source>
        <dbReference type="EMBL" id="MDT0270331.1"/>
    </source>
</evidence>
<feature type="transmembrane region" description="Helical" evidence="2">
    <location>
        <begin position="41"/>
        <end position="64"/>
    </location>
</feature>
<keyword evidence="3" id="KW-0482">Metalloprotease</keyword>
<organism evidence="3 4">
    <name type="scientific">Streptomyces chisholmiae</name>
    <dbReference type="NCBI Taxonomy" id="3075540"/>
    <lineage>
        <taxon>Bacteria</taxon>
        <taxon>Bacillati</taxon>
        <taxon>Actinomycetota</taxon>
        <taxon>Actinomycetes</taxon>
        <taxon>Kitasatosporales</taxon>
        <taxon>Streptomycetaceae</taxon>
        <taxon>Streptomyces</taxon>
    </lineage>
</organism>
<dbReference type="PANTHER" id="PTHR36844:SF1">
    <property type="entry name" value="PROTEASE PRSW"/>
    <property type="match status" value="1"/>
</dbReference>
<keyword evidence="2" id="KW-1133">Transmembrane helix</keyword>
<evidence type="ECO:0000256" key="1">
    <source>
        <dbReference type="SAM" id="MobiDB-lite"/>
    </source>
</evidence>
<comment type="caution">
    <text evidence="3">The sequence shown here is derived from an EMBL/GenBank/DDBJ whole genome shotgun (WGS) entry which is preliminary data.</text>
</comment>
<dbReference type="EMBL" id="JAVREO010000025">
    <property type="protein sequence ID" value="MDT0270331.1"/>
    <property type="molecule type" value="Genomic_DNA"/>
</dbReference>
<gene>
    <name evidence="3" type="ORF">RM844_29070</name>
</gene>
<protein>
    <submittedName>
        <fullName evidence="3">PrsW family intramembrane metalloprotease</fullName>
    </submittedName>
</protein>
<feature type="transmembrane region" description="Helical" evidence="2">
    <location>
        <begin position="268"/>
        <end position="288"/>
    </location>
</feature>
<feature type="transmembrane region" description="Helical" evidence="2">
    <location>
        <begin position="237"/>
        <end position="256"/>
    </location>
</feature>
<keyword evidence="2" id="KW-0472">Membrane</keyword>
<keyword evidence="3" id="KW-0645">Protease</keyword>
<dbReference type="InterPro" id="IPR026898">
    <property type="entry name" value="PrsW"/>
</dbReference>
<dbReference type="Pfam" id="PF13367">
    <property type="entry name" value="PrsW-protease"/>
    <property type="match status" value="1"/>
</dbReference>
<dbReference type="PANTHER" id="PTHR36844">
    <property type="entry name" value="PROTEASE PRSW"/>
    <property type="match status" value="1"/>
</dbReference>
<feature type="transmembrane region" description="Helical" evidence="2">
    <location>
        <begin position="76"/>
        <end position="101"/>
    </location>
</feature>
<keyword evidence="2" id="KW-0812">Transmembrane</keyword>
<dbReference type="RefSeq" id="WP_311670399.1">
    <property type="nucleotide sequence ID" value="NZ_JAVREO010000025.1"/>
</dbReference>
<keyword evidence="3" id="KW-0378">Hydrolase</keyword>
<accession>A0ABU2JZ97</accession>
<dbReference type="Proteomes" id="UP001183410">
    <property type="component" value="Unassembled WGS sequence"/>
</dbReference>
<name>A0ABU2JZ97_9ACTN</name>
<sequence>MRLSLPPRLGASRPRTLLIGALLALCGLVVGAVIHGETGTGGFWVGVGLAALPLPVVALAVRWLGPVAPAAWRAALFAFGWGACVATLVALTVNGLLVRWLTAEPARLAPSQPDTLELTVIAPMVEETAKAGALLVVWLGGAARGHRVLVALAVAGCAAAGFAFTENVLYLGSAFEQDQRLGSWSLSQSATAVTFVVRMVVAPFAHPLFSALTGLGFGLAMALGPARERARRNGHRWRVALPLAGLALAMVLHSVWNAATSLSFFRFAAVYLLTLPLLGVVCWLAVSLRRRELRMIRRTLTHYVAAGWLAPGEPAALGSPGDRARARRAARHARGAAGARALADYQRTATELARLRNEATLGRDTGDFPGREHRLLERLWQDREFASATTLATAEPPPTGTVARPD</sequence>
<proteinExistence type="predicted"/>
<evidence type="ECO:0000256" key="2">
    <source>
        <dbReference type="SAM" id="Phobius"/>
    </source>
</evidence>
<evidence type="ECO:0000313" key="4">
    <source>
        <dbReference type="Proteomes" id="UP001183410"/>
    </source>
</evidence>
<feature type="region of interest" description="Disordered" evidence="1">
    <location>
        <begin position="387"/>
        <end position="406"/>
    </location>
</feature>